<dbReference type="EC" id="2.4.2.8" evidence="5 13"/>
<dbReference type="GO" id="GO:0046100">
    <property type="term" value="P:hypoxanthine metabolic process"/>
    <property type="evidence" value="ECO:0007669"/>
    <property type="project" value="TreeGrafter"/>
</dbReference>
<keyword evidence="7 13" id="KW-0328">Glycosyltransferase</keyword>
<keyword evidence="12 13" id="KW-0460">Magnesium</keyword>
<dbReference type="GO" id="GO:0000287">
    <property type="term" value="F:magnesium ion binding"/>
    <property type="evidence" value="ECO:0007669"/>
    <property type="project" value="TreeGrafter"/>
</dbReference>
<evidence type="ECO:0000259" key="14">
    <source>
        <dbReference type="Pfam" id="PF00156"/>
    </source>
</evidence>
<evidence type="ECO:0000256" key="12">
    <source>
        <dbReference type="ARBA" id="ARBA00022842"/>
    </source>
</evidence>
<evidence type="ECO:0000256" key="9">
    <source>
        <dbReference type="ARBA" id="ARBA00022723"/>
    </source>
</evidence>
<gene>
    <name evidence="16" type="primary">LOC107432382</name>
</gene>
<dbReference type="Pfam" id="PF00156">
    <property type="entry name" value="Pribosyltran"/>
    <property type="match status" value="1"/>
</dbReference>
<proteinExistence type="inferred from homology"/>
<dbReference type="SUPFAM" id="SSF53271">
    <property type="entry name" value="PRTase-like"/>
    <property type="match status" value="1"/>
</dbReference>
<dbReference type="AlphaFoldDB" id="A0A6P4AM18"/>
<dbReference type="InterPro" id="IPR029057">
    <property type="entry name" value="PRTase-like"/>
</dbReference>
<keyword evidence="9 13" id="KW-0479">Metal-binding</keyword>
<sequence length="187" mass="20182">MSMDSDIERVLWTQEQIAAKVSDLASEISADFSGVTPPPVLVGVATGAFLFLADLVKQIKLPIAVDFVRAESYGSGTESSGAPKISSDLKLDVEGRHVILVEDIVDTGSTLCCLIAHMESKGASSVSVCTFLDKPSRRKVEVGLVGNGKLYRGFECPDLFVVGYGMDFAELYRNLPYVGVLKPELYK</sequence>
<name>A0A6P4AM18_ZIZJJ</name>
<evidence type="ECO:0000256" key="2">
    <source>
        <dbReference type="ARBA" id="ARBA00004496"/>
    </source>
</evidence>
<evidence type="ECO:0000256" key="1">
    <source>
        <dbReference type="ARBA" id="ARBA00001946"/>
    </source>
</evidence>
<keyword evidence="6 13" id="KW-0963">Cytoplasm</keyword>
<comment type="catalytic activity">
    <reaction evidence="13">
        <text>IMP + diphosphate = hypoxanthine + 5-phospho-alpha-D-ribose 1-diphosphate</text>
        <dbReference type="Rhea" id="RHEA:17973"/>
        <dbReference type="ChEBI" id="CHEBI:17368"/>
        <dbReference type="ChEBI" id="CHEBI:33019"/>
        <dbReference type="ChEBI" id="CHEBI:58017"/>
        <dbReference type="ChEBI" id="CHEBI:58053"/>
        <dbReference type="EC" id="2.4.2.8"/>
    </reaction>
</comment>
<dbReference type="CDD" id="cd06223">
    <property type="entry name" value="PRTases_typeI"/>
    <property type="match status" value="1"/>
</dbReference>
<dbReference type="InterPro" id="IPR000836">
    <property type="entry name" value="PRTase_dom"/>
</dbReference>
<dbReference type="PANTHER" id="PTHR43340:SF1">
    <property type="entry name" value="HYPOXANTHINE PHOSPHORIBOSYLTRANSFERASE"/>
    <property type="match status" value="1"/>
</dbReference>
<evidence type="ECO:0000256" key="11">
    <source>
        <dbReference type="ARBA" id="ARBA00022741"/>
    </source>
</evidence>
<dbReference type="GO" id="GO:0032263">
    <property type="term" value="P:GMP salvage"/>
    <property type="evidence" value="ECO:0007669"/>
    <property type="project" value="TreeGrafter"/>
</dbReference>
<dbReference type="GeneID" id="107432382"/>
<dbReference type="NCBIfam" id="TIGR01203">
    <property type="entry name" value="HGPRTase"/>
    <property type="match status" value="1"/>
</dbReference>
<evidence type="ECO:0000313" key="15">
    <source>
        <dbReference type="Proteomes" id="UP001652623"/>
    </source>
</evidence>
<dbReference type="GO" id="GO:0032264">
    <property type="term" value="P:IMP salvage"/>
    <property type="evidence" value="ECO:0007669"/>
    <property type="project" value="UniProtKB-UniPathway"/>
</dbReference>
<dbReference type="InterPro" id="IPR005904">
    <property type="entry name" value="Hxn_phspho_trans"/>
</dbReference>
<dbReference type="RefSeq" id="XP_015898993.2">
    <property type="nucleotide sequence ID" value="XM_016043507.4"/>
</dbReference>
<keyword evidence="10 13" id="KW-0660">Purine salvage</keyword>
<dbReference type="GO" id="GO:0006178">
    <property type="term" value="P:guanine salvage"/>
    <property type="evidence" value="ECO:0007669"/>
    <property type="project" value="TreeGrafter"/>
</dbReference>
<comment type="subcellular location">
    <subcellularLocation>
        <location evidence="2 13">Cytoplasm</location>
    </subcellularLocation>
</comment>
<feature type="domain" description="Phosphoribosyltransferase" evidence="14">
    <location>
        <begin position="14"/>
        <end position="168"/>
    </location>
</feature>
<dbReference type="GO" id="GO:0004422">
    <property type="term" value="F:hypoxanthine phosphoribosyltransferase activity"/>
    <property type="evidence" value="ECO:0007669"/>
    <property type="project" value="InterPro"/>
</dbReference>
<dbReference type="GO" id="GO:0005829">
    <property type="term" value="C:cytosol"/>
    <property type="evidence" value="ECO:0007669"/>
    <property type="project" value="TreeGrafter"/>
</dbReference>
<dbReference type="GO" id="GO:0006166">
    <property type="term" value="P:purine ribonucleoside salvage"/>
    <property type="evidence" value="ECO:0007669"/>
    <property type="project" value="UniProtKB-KW"/>
</dbReference>
<dbReference type="KEGG" id="zju:107432382"/>
<evidence type="ECO:0000256" key="13">
    <source>
        <dbReference type="RuleBase" id="RU364099"/>
    </source>
</evidence>
<dbReference type="UniPathway" id="UPA00591">
    <property type="reaction ID" value="UER00648"/>
</dbReference>
<reference evidence="16" key="1">
    <citation type="submission" date="2025-08" db="UniProtKB">
        <authorList>
            <consortium name="RefSeq"/>
        </authorList>
    </citation>
    <scope>IDENTIFICATION</scope>
    <source>
        <tissue evidence="16">Seedling</tissue>
    </source>
</reference>
<keyword evidence="15" id="KW-1185">Reference proteome</keyword>
<dbReference type="Proteomes" id="UP001652623">
    <property type="component" value="Chromosome 11"/>
</dbReference>
<protein>
    <recommendedName>
        <fullName evidence="5 13">Hypoxanthine phosphoribosyltransferase</fullName>
        <ecNumber evidence="5 13">2.4.2.8</ecNumber>
    </recommendedName>
</protein>
<evidence type="ECO:0000256" key="3">
    <source>
        <dbReference type="ARBA" id="ARBA00004669"/>
    </source>
</evidence>
<dbReference type="Gene3D" id="3.40.50.2020">
    <property type="match status" value="1"/>
</dbReference>
<comment type="pathway">
    <text evidence="3 13">Purine metabolism; IMP biosynthesis via salvage pathway; IMP from hypoxanthine: step 1/1.</text>
</comment>
<evidence type="ECO:0000313" key="16">
    <source>
        <dbReference type="RefSeq" id="XP_015898993.2"/>
    </source>
</evidence>
<comment type="similarity">
    <text evidence="4 13">Belongs to the purine/pyrimidine phosphoribosyltransferase family.</text>
</comment>
<accession>A0A6P4AM18</accession>
<dbReference type="GO" id="GO:0000166">
    <property type="term" value="F:nucleotide binding"/>
    <property type="evidence" value="ECO:0007669"/>
    <property type="project" value="UniProtKB-KW"/>
</dbReference>
<dbReference type="InterPro" id="IPR050408">
    <property type="entry name" value="HGPRT"/>
</dbReference>
<evidence type="ECO:0000256" key="8">
    <source>
        <dbReference type="ARBA" id="ARBA00022679"/>
    </source>
</evidence>
<evidence type="ECO:0000256" key="10">
    <source>
        <dbReference type="ARBA" id="ARBA00022726"/>
    </source>
</evidence>
<organism evidence="15 16">
    <name type="scientific">Ziziphus jujuba</name>
    <name type="common">Chinese jujube</name>
    <name type="synonym">Ziziphus sativa</name>
    <dbReference type="NCBI Taxonomy" id="326968"/>
    <lineage>
        <taxon>Eukaryota</taxon>
        <taxon>Viridiplantae</taxon>
        <taxon>Streptophyta</taxon>
        <taxon>Embryophyta</taxon>
        <taxon>Tracheophyta</taxon>
        <taxon>Spermatophyta</taxon>
        <taxon>Magnoliopsida</taxon>
        <taxon>eudicotyledons</taxon>
        <taxon>Gunneridae</taxon>
        <taxon>Pentapetalae</taxon>
        <taxon>rosids</taxon>
        <taxon>fabids</taxon>
        <taxon>Rosales</taxon>
        <taxon>Rhamnaceae</taxon>
        <taxon>Paliureae</taxon>
        <taxon>Ziziphus</taxon>
    </lineage>
</organism>
<evidence type="ECO:0000256" key="6">
    <source>
        <dbReference type="ARBA" id="ARBA00022490"/>
    </source>
</evidence>
<evidence type="ECO:0000256" key="4">
    <source>
        <dbReference type="ARBA" id="ARBA00008391"/>
    </source>
</evidence>
<keyword evidence="8 13" id="KW-0808">Transferase</keyword>
<evidence type="ECO:0000256" key="5">
    <source>
        <dbReference type="ARBA" id="ARBA00011895"/>
    </source>
</evidence>
<comment type="cofactor">
    <cofactor evidence="1 13">
        <name>Mg(2+)</name>
        <dbReference type="ChEBI" id="CHEBI:18420"/>
    </cofactor>
</comment>
<keyword evidence="11 13" id="KW-0547">Nucleotide-binding</keyword>
<dbReference type="PANTHER" id="PTHR43340">
    <property type="entry name" value="HYPOXANTHINE-GUANINE PHOSPHORIBOSYLTRANSFERASE"/>
    <property type="match status" value="1"/>
</dbReference>
<evidence type="ECO:0000256" key="7">
    <source>
        <dbReference type="ARBA" id="ARBA00022676"/>
    </source>
</evidence>